<gene>
    <name evidence="2" type="ORF">Ccrd_023785</name>
</gene>
<dbReference type="Gene3D" id="3.40.50.150">
    <property type="entry name" value="Vaccinia Virus protein VP39"/>
    <property type="match status" value="1"/>
</dbReference>
<dbReference type="EMBL" id="LEKV01003814">
    <property type="protein sequence ID" value="KVH97969.1"/>
    <property type="molecule type" value="Genomic_DNA"/>
</dbReference>
<accession>A0A103XW55</accession>
<evidence type="ECO:0000313" key="3">
    <source>
        <dbReference type="Proteomes" id="UP000243975"/>
    </source>
</evidence>
<comment type="caution">
    <text evidence="2">The sequence shown here is derived from an EMBL/GenBank/DDBJ whole genome shotgun (WGS) entry which is preliminary data.</text>
</comment>
<protein>
    <submittedName>
        <fullName evidence="2">Uncharacterized protein</fullName>
    </submittedName>
</protein>
<dbReference type="STRING" id="59895.A0A103XW55"/>
<evidence type="ECO:0000313" key="2">
    <source>
        <dbReference type="EMBL" id="KVH97969.1"/>
    </source>
</evidence>
<dbReference type="InterPro" id="IPR029063">
    <property type="entry name" value="SAM-dependent_MTases_sf"/>
</dbReference>
<dbReference type="GO" id="GO:0008276">
    <property type="term" value="F:protein methyltransferase activity"/>
    <property type="evidence" value="ECO:0007669"/>
    <property type="project" value="InterPro"/>
</dbReference>
<dbReference type="OMA" id="DEPHISP"/>
<dbReference type="InterPro" id="IPR038899">
    <property type="entry name" value="METTL22"/>
</dbReference>
<dbReference type="PANTHER" id="PTHR23108">
    <property type="entry name" value="METHYLTRANSFERASE-RELATED"/>
    <property type="match status" value="1"/>
</dbReference>
<dbReference type="Gramene" id="KVH97969">
    <property type="protein sequence ID" value="KVH97969"/>
    <property type="gene ID" value="Ccrd_023785"/>
</dbReference>
<dbReference type="AlphaFoldDB" id="A0A103XW55"/>
<name>A0A103XW55_CYNCS</name>
<dbReference type="GO" id="GO:0005634">
    <property type="term" value="C:nucleus"/>
    <property type="evidence" value="ECO:0007669"/>
    <property type="project" value="TreeGrafter"/>
</dbReference>
<evidence type="ECO:0000256" key="1">
    <source>
        <dbReference type="SAM" id="MobiDB-lite"/>
    </source>
</evidence>
<dbReference type="Proteomes" id="UP000243975">
    <property type="component" value="Unassembled WGS sequence"/>
</dbReference>
<feature type="region of interest" description="Disordered" evidence="1">
    <location>
        <begin position="1"/>
        <end position="32"/>
    </location>
</feature>
<organism evidence="2 3">
    <name type="scientific">Cynara cardunculus var. scolymus</name>
    <name type="common">Globe artichoke</name>
    <name type="synonym">Cynara scolymus</name>
    <dbReference type="NCBI Taxonomy" id="59895"/>
    <lineage>
        <taxon>Eukaryota</taxon>
        <taxon>Viridiplantae</taxon>
        <taxon>Streptophyta</taxon>
        <taxon>Embryophyta</taxon>
        <taxon>Tracheophyta</taxon>
        <taxon>Spermatophyta</taxon>
        <taxon>Magnoliopsida</taxon>
        <taxon>eudicotyledons</taxon>
        <taxon>Gunneridae</taxon>
        <taxon>Pentapetalae</taxon>
        <taxon>asterids</taxon>
        <taxon>campanulids</taxon>
        <taxon>Asterales</taxon>
        <taxon>Asteraceae</taxon>
        <taxon>Carduoideae</taxon>
        <taxon>Cardueae</taxon>
        <taxon>Carduinae</taxon>
        <taxon>Cynara</taxon>
    </lineage>
</organism>
<sequence>MDGDDDEPHISPPIQPETMNLPEDSEKEEEDHVMSEIHVGCPPKFSGSFVSHFTFSIPPDVKYIESKYEYEVVDDSKQHQEVSLDDDGDLSLPRRKKHSKDKFVVDIRHNITSSIPKVGLQVWRAELVLADFVLHKMFTSSEFDGIVAVELGAEFEELERASLLVAADVLYLALEKRYNFSLDDLDVVANGYSCFRRYVRDESDEVEHDDLENRSLCAFVGTRIDLTEIPRYADNYDRGQDVELWQIKYAREG</sequence>
<proteinExistence type="predicted"/>
<keyword evidence="3" id="KW-1185">Reference proteome</keyword>
<dbReference type="PANTHER" id="PTHR23108:SF0">
    <property type="entry name" value="METHYLTRANSFERASE-LIKE PROTEIN 22"/>
    <property type="match status" value="1"/>
</dbReference>
<reference evidence="2 3" key="1">
    <citation type="journal article" date="2016" name="Sci. Rep.">
        <title>The genome sequence of the outbreeding globe artichoke constructed de novo incorporating a phase-aware low-pass sequencing strategy of F1 progeny.</title>
        <authorList>
            <person name="Scaglione D."/>
            <person name="Reyes-Chin-Wo S."/>
            <person name="Acquadro A."/>
            <person name="Froenicke L."/>
            <person name="Portis E."/>
            <person name="Beitel C."/>
            <person name="Tirone M."/>
            <person name="Mauro R."/>
            <person name="Lo Monaco A."/>
            <person name="Mauromicale G."/>
            <person name="Faccioli P."/>
            <person name="Cattivelli L."/>
            <person name="Rieseberg L."/>
            <person name="Michelmore R."/>
            <person name="Lanteri S."/>
        </authorList>
    </citation>
    <scope>NUCLEOTIDE SEQUENCE [LARGE SCALE GENOMIC DNA]</scope>
    <source>
        <strain evidence="2">2C</strain>
    </source>
</reference>